<name>A0A8J5RVF6_ZIZPA</name>
<sequence length="86" mass="9792">MNGRGARGSHPTHIPVTGVPVRRRWEKLTPKCSRRRWPVGRWEVRRLLAYNKASAVASSSDPNFNYLGEFRFPAPPLRLTSPPKAK</sequence>
<protein>
    <submittedName>
        <fullName evidence="1">Uncharacterized protein</fullName>
    </submittedName>
</protein>
<reference evidence="1" key="1">
    <citation type="journal article" date="2021" name="bioRxiv">
        <title>Whole Genome Assembly and Annotation of Northern Wild Rice, Zizania palustris L., Supports a Whole Genome Duplication in the Zizania Genus.</title>
        <authorList>
            <person name="Haas M."/>
            <person name="Kono T."/>
            <person name="Macchietto M."/>
            <person name="Millas R."/>
            <person name="McGilp L."/>
            <person name="Shao M."/>
            <person name="Duquette J."/>
            <person name="Hirsch C.N."/>
            <person name="Kimball J."/>
        </authorList>
    </citation>
    <scope>NUCLEOTIDE SEQUENCE</scope>
    <source>
        <tissue evidence="1">Fresh leaf tissue</tissue>
    </source>
</reference>
<dbReference type="Proteomes" id="UP000729402">
    <property type="component" value="Unassembled WGS sequence"/>
</dbReference>
<gene>
    <name evidence="1" type="ORF">GUJ93_ZPchr0001g32290</name>
</gene>
<comment type="caution">
    <text evidence="1">The sequence shown here is derived from an EMBL/GenBank/DDBJ whole genome shotgun (WGS) entry which is preliminary data.</text>
</comment>
<reference evidence="1" key="2">
    <citation type="submission" date="2021-02" db="EMBL/GenBank/DDBJ databases">
        <authorList>
            <person name="Kimball J.A."/>
            <person name="Haas M.W."/>
            <person name="Macchietto M."/>
            <person name="Kono T."/>
            <person name="Duquette J."/>
            <person name="Shao M."/>
        </authorList>
    </citation>
    <scope>NUCLEOTIDE SEQUENCE</scope>
    <source>
        <tissue evidence="1">Fresh leaf tissue</tissue>
    </source>
</reference>
<keyword evidence="2" id="KW-1185">Reference proteome</keyword>
<organism evidence="1 2">
    <name type="scientific">Zizania palustris</name>
    <name type="common">Northern wild rice</name>
    <dbReference type="NCBI Taxonomy" id="103762"/>
    <lineage>
        <taxon>Eukaryota</taxon>
        <taxon>Viridiplantae</taxon>
        <taxon>Streptophyta</taxon>
        <taxon>Embryophyta</taxon>
        <taxon>Tracheophyta</taxon>
        <taxon>Spermatophyta</taxon>
        <taxon>Magnoliopsida</taxon>
        <taxon>Liliopsida</taxon>
        <taxon>Poales</taxon>
        <taxon>Poaceae</taxon>
        <taxon>BOP clade</taxon>
        <taxon>Oryzoideae</taxon>
        <taxon>Oryzeae</taxon>
        <taxon>Zizaniinae</taxon>
        <taxon>Zizania</taxon>
    </lineage>
</organism>
<accession>A0A8J5RVF6</accession>
<proteinExistence type="predicted"/>
<dbReference type="AlphaFoldDB" id="A0A8J5RVF6"/>
<evidence type="ECO:0000313" key="2">
    <source>
        <dbReference type="Proteomes" id="UP000729402"/>
    </source>
</evidence>
<evidence type="ECO:0000313" key="1">
    <source>
        <dbReference type="EMBL" id="KAG8052028.1"/>
    </source>
</evidence>
<dbReference type="EMBL" id="JAAALK010000288">
    <property type="protein sequence ID" value="KAG8052028.1"/>
    <property type="molecule type" value="Genomic_DNA"/>
</dbReference>